<evidence type="ECO:0000259" key="1">
    <source>
        <dbReference type="Pfam" id="PF25873"/>
    </source>
</evidence>
<dbReference type="Proteomes" id="UP000276437">
    <property type="component" value="Chromosome"/>
</dbReference>
<proteinExistence type="predicted"/>
<dbReference type="SUPFAM" id="SSF52540">
    <property type="entry name" value="P-loop containing nucleoside triphosphate hydrolases"/>
    <property type="match status" value="1"/>
</dbReference>
<dbReference type="InterPro" id="IPR019734">
    <property type="entry name" value="TPR_rpt"/>
</dbReference>
<evidence type="ECO:0000313" key="3">
    <source>
        <dbReference type="Proteomes" id="UP000276437"/>
    </source>
</evidence>
<dbReference type="InterPro" id="IPR059106">
    <property type="entry name" value="WHD_MalT"/>
</dbReference>
<dbReference type="Pfam" id="PF13181">
    <property type="entry name" value="TPR_8"/>
    <property type="match status" value="1"/>
</dbReference>
<feature type="domain" description="MalT-like winged helix" evidence="1">
    <location>
        <begin position="299"/>
        <end position="370"/>
    </location>
</feature>
<dbReference type="Gene3D" id="1.10.10.10">
    <property type="entry name" value="Winged helix-like DNA-binding domain superfamily/Winged helix DNA-binding domain"/>
    <property type="match status" value="1"/>
</dbReference>
<dbReference type="SUPFAM" id="SSF48452">
    <property type="entry name" value="TPR-like"/>
    <property type="match status" value="1"/>
</dbReference>
<dbReference type="Gene3D" id="1.25.40.10">
    <property type="entry name" value="Tetratricopeptide repeat domain"/>
    <property type="match status" value="1"/>
</dbReference>
<protein>
    <submittedName>
        <fullName evidence="2">HTH-type transcriptional regulator MalT</fullName>
    </submittedName>
</protein>
<keyword evidence="3" id="KW-1185">Reference proteome</keyword>
<reference evidence="2 3" key="1">
    <citation type="journal article" date="2018" name="Int. J. Syst. Evol. Microbiol.">
        <title>Methylomusa anaerophila gen. nov., sp. nov., an anaerobic methanol-utilizing bacterium isolated from a microbial fuel cell.</title>
        <authorList>
            <person name="Amano N."/>
            <person name="Yamamuro A."/>
            <person name="Miyahara M."/>
            <person name="Kouzuma A."/>
            <person name="Abe T."/>
            <person name="Watanabe K."/>
        </authorList>
    </citation>
    <scope>NUCLEOTIDE SEQUENCE [LARGE SCALE GENOMIC DNA]</scope>
    <source>
        <strain evidence="2 3">MMFC1</strain>
    </source>
</reference>
<dbReference type="Pfam" id="PF25873">
    <property type="entry name" value="WHD_MalT"/>
    <property type="match status" value="1"/>
</dbReference>
<dbReference type="KEGG" id="mana:MAMMFC1_01309"/>
<dbReference type="InterPro" id="IPR051677">
    <property type="entry name" value="AfsR-DnrI-RedD_regulator"/>
</dbReference>
<dbReference type="InterPro" id="IPR036388">
    <property type="entry name" value="WH-like_DNA-bd_sf"/>
</dbReference>
<dbReference type="InterPro" id="IPR027417">
    <property type="entry name" value="P-loop_NTPase"/>
</dbReference>
<organism evidence="2 3">
    <name type="scientific">Methylomusa anaerophila</name>
    <dbReference type="NCBI Taxonomy" id="1930071"/>
    <lineage>
        <taxon>Bacteria</taxon>
        <taxon>Bacillati</taxon>
        <taxon>Bacillota</taxon>
        <taxon>Negativicutes</taxon>
        <taxon>Selenomonadales</taxon>
        <taxon>Sporomusaceae</taxon>
        <taxon>Methylomusa</taxon>
    </lineage>
</organism>
<gene>
    <name evidence="2" type="primary">malT</name>
    <name evidence="2" type="ORF">MAMMFC1_01309</name>
</gene>
<dbReference type="PANTHER" id="PTHR35807">
    <property type="entry name" value="TRANSCRIPTIONAL REGULATOR REDD-RELATED"/>
    <property type="match status" value="1"/>
</dbReference>
<dbReference type="AlphaFoldDB" id="A0A348AHV0"/>
<name>A0A348AHV0_9FIRM</name>
<accession>A0A348AHV0</accession>
<evidence type="ECO:0000313" key="2">
    <source>
        <dbReference type="EMBL" id="BBB90648.1"/>
    </source>
</evidence>
<dbReference type="InterPro" id="IPR011990">
    <property type="entry name" value="TPR-like_helical_dom_sf"/>
</dbReference>
<dbReference type="SMART" id="SM00028">
    <property type="entry name" value="TPR"/>
    <property type="match status" value="3"/>
</dbReference>
<sequence length="1037" mass="118529">MQYITPKEAAAKWGISQRRVHTLCQKGRIKGAERHGWTWLIPKTATKPDDARVKSGGYLKQKKDLPLLAPGDGIIFRSRLVENICPPGSKLTYIHAGAGYGKTILMLQYAQNRNDVVWLSLDDRDSDIPYFLGHLESSIRKKLGSFEFYAADYIPFALSERFTALLLPALLEAIGQRRLSILMDDVHVIHNHTITALLTAWAVACPSTLSLIIASRHAPWDGLLPLKLTGGMAEFNKQDLCFSREEAEHLLGFFDEDIYEATEGWTLALQSYRLAAKGSRTLPVSRLYAEQDLYRYLLNEIILQLPAEVQFFLKAASGLPVLEPAFCDTLLGIGNSREILENLVQHNIFTVRHSASAYRHHVLFRAFLRQISEGLYKETLKRALALSYEEGDYAQAAEYALLLEDGRAIQNCIGAILALPFARNRIRSLKKYLDFLEERAADLSPRVMLAKGMILSNLGDFHQAEKYLRAAIPHLSDDDQTLYRYAMTHIARVLRNKVSFEESTRCLDSLLPLPPDAPMQDWYAVVIEKIYNLTMTSRLSEAMELTMTMMDQCLSTGAVGVKAWFERYLTAIYFYCGDFKNCLKAYEKSLSIPQEERDWLLRHSVGAYAAKAYQVTGREEKVLPLLDTELTRLKQLELYEDYSIHYLSRVEILHSEELLKCYCGLPFDFSIIDRYLSLAKEYAVLNRSTRDHYLFIKIWALCAGLLTQPEKAGHIISEILTLLKGTTPFFQIMAYGRMANALDTLHLDSEQCKHFLHEAIRIGEDIGSYAYPTVAYGRLAAIYLREGNIVTAKEYTQRFLALSQQYDHRYYIRFKPLFAPVLKLAADCGINPEFTQEMLSYGGYTIERVYMHTLGAFYIAPAHNRKNRVKIRTQKARELLAYLMEHRKGVTREQVCRDIWENSEADAVNLFHTRRGEIRRAFESLGAANPVLHENGLYRLNREEIICDLDLFRQATEEFRQRPEPATAQKVVDCYTGRYLDDMETLWAESTRLAYEDSFLAAAQTLLASYRAAGERAKATELRRRCTALSYHGHTIL</sequence>
<dbReference type="RefSeq" id="WP_197723930.1">
    <property type="nucleotide sequence ID" value="NZ_AP018449.1"/>
</dbReference>
<dbReference type="EMBL" id="AP018449">
    <property type="protein sequence ID" value="BBB90648.1"/>
    <property type="molecule type" value="Genomic_DNA"/>
</dbReference>